<keyword evidence="3" id="KW-1185">Reference proteome</keyword>
<dbReference type="InterPro" id="IPR005642">
    <property type="entry name" value="LysO"/>
</dbReference>
<keyword evidence="1" id="KW-0472">Membrane</keyword>
<reference evidence="2" key="1">
    <citation type="submission" date="2020-07" db="EMBL/GenBank/DDBJ databases">
        <title>Koleobacter methoxysyntrophicus gen. nov., sp. nov., a novel anaerobic bacterium isolated from deep subsurface oil field and proposal of Koleobacterales ord. nov. in the phylum Firmicutes.</title>
        <authorList>
            <person name="Sakamoto S."/>
            <person name="Tamaki H."/>
        </authorList>
    </citation>
    <scope>NUCLEOTIDE SEQUENCE</scope>
    <source>
        <strain evidence="2">NRmbB1</strain>
    </source>
</reference>
<organism evidence="2 3">
    <name type="scientific">Koleobacter methoxysyntrophicus</name>
    <dbReference type="NCBI Taxonomy" id="2751313"/>
    <lineage>
        <taxon>Bacteria</taxon>
        <taxon>Bacillati</taxon>
        <taxon>Bacillota</taxon>
        <taxon>Clostridia</taxon>
        <taxon>Koleobacterales</taxon>
        <taxon>Koleobacteraceae</taxon>
        <taxon>Koleobacter</taxon>
    </lineage>
</organism>
<dbReference type="GO" id="GO:0015661">
    <property type="term" value="F:L-lysine efflux transmembrane transporter activity"/>
    <property type="evidence" value="ECO:0007669"/>
    <property type="project" value="InterPro"/>
</dbReference>
<feature type="transmembrane region" description="Helical" evidence="1">
    <location>
        <begin position="94"/>
        <end position="115"/>
    </location>
</feature>
<gene>
    <name evidence="2" type="primary">lysO</name>
    <name evidence="2" type="ORF">H0A61_02417</name>
</gene>
<dbReference type="PANTHER" id="PTHR35804">
    <property type="entry name" value="LYSINE EXPORTER LYSO"/>
    <property type="match status" value="1"/>
</dbReference>
<evidence type="ECO:0000256" key="1">
    <source>
        <dbReference type="SAM" id="Phobius"/>
    </source>
</evidence>
<sequence length="200" mass="21140">MTWIIVISVIGGITSGAFLVPDSLISKIDVFVTGALAFLLFCIGMDIGKNRAILKNLHKDGLKIVFLPISIAIGSIFGAVLLGLFMGIPVNETSAVGAGFGWYSLSGIMITQIYNTETGTLAFLTNVWREILACIIIPITAKYFGKYAAIAPGGATTMDVTLPVIQKSVGTDMVMAAFINGAILSAMVPILVPLLIKIPF</sequence>
<keyword evidence="1" id="KW-1133">Transmembrane helix</keyword>
<dbReference type="RefSeq" id="WP_206707349.1">
    <property type="nucleotide sequence ID" value="NZ_CP059066.1"/>
</dbReference>
<evidence type="ECO:0000313" key="3">
    <source>
        <dbReference type="Proteomes" id="UP000662904"/>
    </source>
</evidence>
<dbReference type="Proteomes" id="UP000662904">
    <property type="component" value="Chromosome"/>
</dbReference>
<dbReference type="AlphaFoldDB" id="A0A8A0RNQ1"/>
<feature type="transmembrane region" description="Helical" evidence="1">
    <location>
        <begin position="127"/>
        <end position="145"/>
    </location>
</feature>
<keyword evidence="1" id="KW-0812">Transmembrane</keyword>
<evidence type="ECO:0000313" key="2">
    <source>
        <dbReference type="EMBL" id="QSQ10025.1"/>
    </source>
</evidence>
<feature type="transmembrane region" description="Helical" evidence="1">
    <location>
        <begin position="24"/>
        <end position="43"/>
    </location>
</feature>
<dbReference type="PANTHER" id="PTHR35804:SF1">
    <property type="entry name" value="LYSINE EXPORTER LYSO"/>
    <property type="match status" value="1"/>
</dbReference>
<dbReference type="GO" id="GO:0005886">
    <property type="term" value="C:plasma membrane"/>
    <property type="evidence" value="ECO:0007669"/>
    <property type="project" value="TreeGrafter"/>
</dbReference>
<feature type="transmembrane region" description="Helical" evidence="1">
    <location>
        <begin position="64"/>
        <end position="88"/>
    </location>
</feature>
<feature type="transmembrane region" description="Helical" evidence="1">
    <location>
        <begin position="173"/>
        <end position="196"/>
    </location>
</feature>
<dbReference type="KEGG" id="kme:H0A61_02417"/>
<proteinExistence type="predicted"/>
<dbReference type="Pfam" id="PF03956">
    <property type="entry name" value="Lys_export"/>
    <property type="match status" value="1"/>
</dbReference>
<name>A0A8A0RNQ1_9FIRM</name>
<accession>A0A8A0RNQ1</accession>
<dbReference type="EMBL" id="CP059066">
    <property type="protein sequence ID" value="QSQ10025.1"/>
    <property type="molecule type" value="Genomic_DNA"/>
</dbReference>
<protein>
    <submittedName>
        <fullName evidence="2">Lysine exporter LysO</fullName>
    </submittedName>
</protein>